<name>A0ABY3EER7_9BURK</name>
<keyword evidence="5 7" id="KW-0472">Membrane</keyword>
<organism evidence="8 9">
    <name type="scientific">Cupriavidus campinensis</name>
    <dbReference type="NCBI Taxonomy" id="151783"/>
    <lineage>
        <taxon>Bacteria</taxon>
        <taxon>Pseudomonadati</taxon>
        <taxon>Pseudomonadota</taxon>
        <taxon>Betaproteobacteria</taxon>
        <taxon>Burkholderiales</taxon>
        <taxon>Burkholderiaceae</taxon>
        <taxon>Cupriavidus</taxon>
    </lineage>
</organism>
<evidence type="ECO:0000256" key="1">
    <source>
        <dbReference type="ARBA" id="ARBA00004651"/>
    </source>
</evidence>
<feature type="compositionally biased region" description="Basic and acidic residues" evidence="6">
    <location>
        <begin position="1"/>
        <end position="30"/>
    </location>
</feature>
<evidence type="ECO:0000256" key="3">
    <source>
        <dbReference type="ARBA" id="ARBA00022692"/>
    </source>
</evidence>
<dbReference type="EMBL" id="VCIZ01000029">
    <property type="protein sequence ID" value="TSP09318.1"/>
    <property type="molecule type" value="Genomic_DNA"/>
</dbReference>
<evidence type="ECO:0000256" key="7">
    <source>
        <dbReference type="SAM" id="Phobius"/>
    </source>
</evidence>
<feature type="compositionally biased region" description="Acidic residues" evidence="6">
    <location>
        <begin position="31"/>
        <end position="47"/>
    </location>
</feature>
<evidence type="ECO:0000256" key="2">
    <source>
        <dbReference type="ARBA" id="ARBA00022475"/>
    </source>
</evidence>
<feature type="region of interest" description="Disordered" evidence="6">
    <location>
        <begin position="1"/>
        <end position="48"/>
    </location>
</feature>
<dbReference type="RefSeq" id="WP_144203355.1">
    <property type="nucleotide sequence ID" value="NZ_CAJPVH010000036.1"/>
</dbReference>
<evidence type="ECO:0000256" key="6">
    <source>
        <dbReference type="SAM" id="MobiDB-lite"/>
    </source>
</evidence>
<reference evidence="8 9" key="1">
    <citation type="submission" date="2019-05" db="EMBL/GenBank/DDBJ databases">
        <title>Whole genome sequence analysis of Cupriavidus campinensis S14E4C strain.</title>
        <authorList>
            <person name="Abbaszade G."/>
            <person name="Szabo A."/>
            <person name="Toumi M."/>
            <person name="Toth E."/>
        </authorList>
    </citation>
    <scope>NUCLEOTIDE SEQUENCE [LARGE SCALE GENOMIC DNA]</scope>
    <source>
        <strain evidence="8 9">S14E4C</strain>
    </source>
</reference>
<keyword evidence="4 7" id="KW-1133">Transmembrane helix</keyword>
<proteinExistence type="predicted"/>
<dbReference type="Pfam" id="PF03899">
    <property type="entry name" value="ATP-synt_I"/>
    <property type="match status" value="1"/>
</dbReference>
<accession>A0ABY3EER7</accession>
<feature type="transmembrane region" description="Helical" evidence="7">
    <location>
        <begin position="132"/>
        <end position="155"/>
    </location>
</feature>
<comment type="caution">
    <text evidence="8">The sequence shown here is derived from an EMBL/GenBank/DDBJ whole genome shotgun (WGS) entry which is preliminary data.</text>
</comment>
<evidence type="ECO:0000313" key="8">
    <source>
        <dbReference type="EMBL" id="TSP09318.1"/>
    </source>
</evidence>
<keyword evidence="2" id="KW-1003">Cell membrane</keyword>
<dbReference type="InterPro" id="IPR005598">
    <property type="entry name" value="ATP_synth_I"/>
</dbReference>
<evidence type="ECO:0000256" key="4">
    <source>
        <dbReference type="ARBA" id="ARBA00022989"/>
    </source>
</evidence>
<evidence type="ECO:0000256" key="5">
    <source>
        <dbReference type="ARBA" id="ARBA00023136"/>
    </source>
</evidence>
<keyword evidence="9" id="KW-1185">Reference proteome</keyword>
<keyword evidence="3 7" id="KW-0812">Transmembrane</keyword>
<feature type="transmembrane region" description="Helical" evidence="7">
    <location>
        <begin position="161"/>
        <end position="181"/>
    </location>
</feature>
<dbReference type="Proteomes" id="UP000318943">
    <property type="component" value="Unassembled WGS sequence"/>
</dbReference>
<gene>
    <name evidence="8" type="ORF">FGG12_28270</name>
</gene>
<sequence>MVVRDRQQDPSLDRAASPEHPKTARRYDDWSDRDDDWDDDGANEEQAVDPLSRAEAVTLLGERALRPSRMTPARVVMAQVVVTLLSALAWAVFAQEQAASGWSAFFGGTVCFVPSGFFALRLWMSRGQPSVGGLVAGEAIKVFGTVALFVLVVVLYRDLRWVPMLVTFLLALKTYWVALAIR</sequence>
<evidence type="ECO:0000313" key="9">
    <source>
        <dbReference type="Proteomes" id="UP000318943"/>
    </source>
</evidence>
<feature type="transmembrane region" description="Helical" evidence="7">
    <location>
        <begin position="99"/>
        <end position="120"/>
    </location>
</feature>
<protein>
    <submittedName>
        <fullName evidence="8">ATP synthase subunit I</fullName>
    </submittedName>
</protein>
<comment type="subcellular location">
    <subcellularLocation>
        <location evidence="1">Cell membrane</location>
        <topology evidence="1">Multi-pass membrane protein</topology>
    </subcellularLocation>
</comment>
<feature type="transmembrane region" description="Helical" evidence="7">
    <location>
        <begin position="75"/>
        <end position="93"/>
    </location>
</feature>